<organism evidence="12 13">
    <name type="scientific">Obba rivulosa</name>
    <dbReference type="NCBI Taxonomy" id="1052685"/>
    <lineage>
        <taxon>Eukaryota</taxon>
        <taxon>Fungi</taxon>
        <taxon>Dikarya</taxon>
        <taxon>Basidiomycota</taxon>
        <taxon>Agaricomycotina</taxon>
        <taxon>Agaricomycetes</taxon>
        <taxon>Polyporales</taxon>
        <taxon>Gelatoporiaceae</taxon>
        <taxon>Obba</taxon>
    </lineage>
</organism>
<evidence type="ECO:0000256" key="6">
    <source>
        <dbReference type="ARBA" id="ARBA00022692"/>
    </source>
</evidence>
<evidence type="ECO:0000256" key="11">
    <source>
        <dbReference type="SAM" id="Phobius"/>
    </source>
</evidence>
<dbReference type="CDD" id="cd16023">
    <property type="entry name" value="GPI_EPT_3"/>
    <property type="match status" value="1"/>
</dbReference>
<dbReference type="PANTHER" id="PTHR23071">
    <property type="entry name" value="PHOSPHATIDYLINOSITOL GLYCAN"/>
    <property type="match status" value="1"/>
</dbReference>
<keyword evidence="10" id="KW-0325">Glycoprotein</keyword>
<dbReference type="OrthoDB" id="272139at2759"/>
<dbReference type="InterPro" id="IPR017850">
    <property type="entry name" value="Alkaline_phosphatase_core_sf"/>
</dbReference>
<comment type="subcellular location">
    <subcellularLocation>
        <location evidence="1">Endoplasmic reticulum membrane</location>
        <topology evidence="1">Multi-pass membrane protein</topology>
    </subcellularLocation>
</comment>
<evidence type="ECO:0000256" key="10">
    <source>
        <dbReference type="ARBA" id="ARBA00023180"/>
    </source>
</evidence>
<dbReference type="UniPathway" id="UPA00196"/>
<evidence type="ECO:0000256" key="8">
    <source>
        <dbReference type="ARBA" id="ARBA00022989"/>
    </source>
</evidence>
<sequence length="1010" mass="109879">MSTKGSALLVWLFFVHLAGIYLFTRGFLLSRLALSEATTCPDGSCTVPPTHKRAVVLIIDALRFDFLSPNPPQPSSSHHHHVLRLPQDLTATNPSHSILYDSHADPPTTTLQRIKGLTTGSLPTFIDMGSNFGGSSILEDSLIGQLGRAGKKVAFMGDDTWTTVFPSEFDPNMCFPYDSFNVEDLHTVDEGVIMHLFPLLRQSAPSWDFIIGHFLGVDHVGHRVGPEHPTMHAKLTQMDNVLREVVELLDEDTLLVVLGDHGMDRKGDHGGDGIHETSAALWMYSKGAPLTHPDAHIPVSLAPTRFFPGASAPHRVVQQIDLVPTLSLLLGLPIPFNNLGTIIPELFWHDGAGTSYARALRLNAQQIRDYLTTYHASASGGELDPAWPQLERLWEEIEAAARSGNDALLDAMQTYTRHALETCRMLWAQFNIVRIGLGLLLFAMGLAAGVVMYLRLGETKEKWEEWAAETRACCIRGVVAGAIIGFLVNMLLHRYVQGADLDVWDCVIYGAAFVSCLSVMVESPPKLSSFSPTSVPVLLILHTLAFASNSFTVWEDRVINYLLLSSVVPSIMTGLRAPKPRLRARILGFSALFAVCVRAIASSTVCREEQQPYCHVTFFASSSRPSPPLPVLLLSVPTACALPWIMKRFLRISKSDQGVAALVLPWVLPAVLLQGAGFWIIEWIDSAEVLGTEWAGSLRLARTLLGRGAMGTALFLGLSLWCLAPLCLKITTTSNSVPAQSEVHPPTDSAPREKEKREITIIGFANAFGAPYLVFWSTFLGLLYPATQLTGQLVLALTTIAVLAHLEVVDSVRDVRALENAFASKPSSILNGEALRAPGGGPAVTFSEVVPLALLALHAFYGTGHQSVIPSIQWKTAFVLTPTLTYPLSPLLVILNTLGPLFLLALTVPLVALWNIPPLPVKEAAAHVRGGSIRASLSIMLYHAMLLMGSAICSAWLRRHLMVWKIFAPRFMVAAASLVAVDLAVLLGVGVGVARIETKIAQLFSGMPRT</sequence>
<evidence type="ECO:0000256" key="2">
    <source>
        <dbReference type="ARBA" id="ARBA00004687"/>
    </source>
</evidence>
<dbReference type="PANTHER" id="PTHR23071:SF1">
    <property type="entry name" value="GPI ETHANOLAMINE PHOSPHATE TRANSFERASE 3"/>
    <property type="match status" value="1"/>
</dbReference>
<dbReference type="Gene3D" id="3.40.720.10">
    <property type="entry name" value="Alkaline Phosphatase, subunit A"/>
    <property type="match status" value="1"/>
</dbReference>
<keyword evidence="5" id="KW-0808">Transferase</keyword>
<reference evidence="12 13" key="1">
    <citation type="submission" date="2016-07" db="EMBL/GenBank/DDBJ databases">
        <title>Draft genome of the white-rot fungus Obba rivulosa 3A-2.</title>
        <authorList>
            <consortium name="DOE Joint Genome Institute"/>
            <person name="Miettinen O."/>
            <person name="Riley R."/>
            <person name="Acob R."/>
            <person name="Barry K."/>
            <person name="Cullen D."/>
            <person name="De Vries R."/>
            <person name="Hainaut M."/>
            <person name="Hatakka A."/>
            <person name="Henrissat B."/>
            <person name="Hilden K."/>
            <person name="Kuo R."/>
            <person name="Labutti K."/>
            <person name="Lipzen A."/>
            <person name="Makela M.R."/>
            <person name="Sandor L."/>
            <person name="Spatafora J.W."/>
            <person name="Grigoriev I.V."/>
            <person name="Hibbett D.S."/>
        </authorList>
    </citation>
    <scope>NUCLEOTIDE SEQUENCE [LARGE SCALE GENOMIC DNA]</scope>
    <source>
        <strain evidence="12 13">3A-2</strain>
    </source>
</reference>
<evidence type="ECO:0000256" key="5">
    <source>
        <dbReference type="ARBA" id="ARBA00022679"/>
    </source>
</evidence>
<dbReference type="GO" id="GO:0005789">
    <property type="term" value="C:endoplasmic reticulum membrane"/>
    <property type="evidence" value="ECO:0007669"/>
    <property type="project" value="UniProtKB-SubCell"/>
</dbReference>
<feature type="transmembrane region" description="Helical" evidence="11">
    <location>
        <begin position="759"/>
        <end position="783"/>
    </location>
</feature>
<dbReference type="AlphaFoldDB" id="A0A8E2DMM4"/>
<feature type="transmembrane region" description="Helical" evidence="11">
    <location>
        <begin position="704"/>
        <end position="728"/>
    </location>
</feature>
<dbReference type="Proteomes" id="UP000250043">
    <property type="component" value="Unassembled WGS sequence"/>
</dbReference>
<dbReference type="InterPro" id="IPR037675">
    <property type="entry name" value="PIG-O_N"/>
</dbReference>
<feature type="transmembrane region" description="Helical" evidence="11">
    <location>
        <begin position="891"/>
        <end position="916"/>
    </location>
</feature>
<feature type="transmembrane region" description="Helical" evidence="11">
    <location>
        <begin position="558"/>
        <end position="575"/>
    </location>
</feature>
<keyword evidence="8 11" id="KW-1133">Transmembrane helix</keyword>
<comment type="pathway">
    <text evidence="2">Glycolipid biosynthesis; glycosylphosphatidylinositol-anchor biosynthesis.</text>
</comment>
<comment type="similarity">
    <text evidence="3">Belongs to the PIGG/PIGN/PIGO family. PIGO subfamily.</text>
</comment>
<feature type="transmembrane region" description="Helical" evidence="11">
    <location>
        <begin position="474"/>
        <end position="495"/>
    </location>
</feature>
<accession>A0A8E2DMM4</accession>
<evidence type="ECO:0000256" key="1">
    <source>
        <dbReference type="ARBA" id="ARBA00004477"/>
    </source>
</evidence>
<feature type="transmembrane region" description="Helical" evidence="11">
    <location>
        <begin position="629"/>
        <end position="646"/>
    </location>
</feature>
<proteinExistence type="inferred from homology"/>
<evidence type="ECO:0000313" key="12">
    <source>
        <dbReference type="EMBL" id="OCH92351.1"/>
    </source>
</evidence>
<dbReference type="EMBL" id="KV722370">
    <property type="protein sequence ID" value="OCH92351.1"/>
    <property type="molecule type" value="Genomic_DNA"/>
</dbReference>
<gene>
    <name evidence="12" type="ORF">OBBRIDRAFT_886297</name>
</gene>
<keyword evidence="9 11" id="KW-0472">Membrane</keyword>
<feature type="transmembrane region" description="Helical" evidence="11">
    <location>
        <begin position="936"/>
        <end position="957"/>
    </location>
</feature>
<dbReference type="SUPFAM" id="SSF53649">
    <property type="entry name" value="Alkaline phosphatase-like"/>
    <property type="match status" value="1"/>
</dbReference>
<dbReference type="GO" id="GO:0006506">
    <property type="term" value="P:GPI anchor biosynthetic process"/>
    <property type="evidence" value="ECO:0007669"/>
    <property type="project" value="UniProtKB-UniPathway"/>
</dbReference>
<evidence type="ECO:0000256" key="3">
    <source>
        <dbReference type="ARBA" id="ARBA00008695"/>
    </source>
</evidence>
<name>A0A8E2DMM4_9APHY</name>
<dbReference type="GO" id="GO:0051377">
    <property type="term" value="F:mannose-ethanolamine phosphotransferase activity"/>
    <property type="evidence" value="ECO:0007669"/>
    <property type="project" value="InterPro"/>
</dbReference>
<evidence type="ECO:0000256" key="7">
    <source>
        <dbReference type="ARBA" id="ARBA00022824"/>
    </source>
</evidence>
<feature type="transmembrane region" description="Helical" evidence="11">
    <location>
        <begin position="533"/>
        <end position="552"/>
    </location>
</feature>
<evidence type="ECO:0000256" key="9">
    <source>
        <dbReference type="ARBA" id="ARBA00023136"/>
    </source>
</evidence>
<keyword evidence="6 11" id="KW-0812">Transmembrane</keyword>
<feature type="transmembrane region" description="Helical" evidence="11">
    <location>
        <begin position="658"/>
        <end position="684"/>
    </location>
</feature>
<dbReference type="InterPro" id="IPR039524">
    <property type="entry name" value="PIGO/GPI13"/>
</dbReference>
<evidence type="ECO:0008006" key="14">
    <source>
        <dbReference type="Google" id="ProtNLM"/>
    </source>
</evidence>
<dbReference type="Pfam" id="PF01663">
    <property type="entry name" value="Phosphodiest"/>
    <property type="match status" value="1"/>
</dbReference>
<dbReference type="InterPro" id="IPR002591">
    <property type="entry name" value="Phosphodiest/P_Trfase"/>
</dbReference>
<keyword evidence="7" id="KW-0256">Endoplasmic reticulum</keyword>
<keyword evidence="4" id="KW-0337">GPI-anchor biosynthesis</keyword>
<evidence type="ECO:0000256" key="4">
    <source>
        <dbReference type="ARBA" id="ARBA00022502"/>
    </source>
</evidence>
<evidence type="ECO:0000313" key="13">
    <source>
        <dbReference type="Proteomes" id="UP000250043"/>
    </source>
</evidence>
<feature type="transmembrane region" description="Helical" evidence="11">
    <location>
        <begin position="969"/>
        <end position="994"/>
    </location>
</feature>
<feature type="transmembrane region" description="Helical" evidence="11">
    <location>
        <begin position="432"/>
        <end position="454"/>
    </location>
</feature>
<keyword evidence="13" id="KW-1185">Reference proteome</keyword>
<protein>
    <recommendedName>
        <fullName evidence="14">GPI ethanolamine phosphate transferase 3</fullName>
    </recommendedName>
</protein>